<dbReference type="Pfam" id="PF00719">
    <property type="entry name" value="Pyrophosphatase"/>
    <property type="match status" value="1"/>
</dbReference>
<dbReference type="GO" id="GO:0000287">
    <property type="term" value="F:magnesium ion binding"/>
    <property type="evidence" value="ECO:0007669"/>
    <property type="project" value="InterPro"/>
</dbReference>
<dbReference type="AlphaFoldDB" id="A0A0G0YY10"/>
<comment type="caution">
    <text evidence="6">The sequence shown here is derived from an EMBL/GenBank/DDBJ whole genome shotgun (WGS) entry which is preliminary data.</text>
</comment>
<organism evidence="6 7">
    <name type="scientific">candidate division CPR1 bacterium GW2011_GWA2_42_17</name>
    <dbReference type="NCBI Taxonomy" id="1618341"/>
    <lineage>
        <taxon>Bacteria</taxon>
        <taxon>candidate division CPR1</taxon>
    </lineage>
</organism>
<reference evidence="6 7" key="1">
    <citation type="journal article" date="2015" name="Nature">
        <title>rRNA introns, odd ribosomes, and small enigmatic genomes across a large radiation of phyla.</title>
        <authorList>
            <person name="Brown C.T."/>
            <person name="Hug L.A."/>
            <person name="Thomas B.C."/>
            <person name="Sharon I."/>
            <person name="Castelle C.J."/>
            <person name="Singh A."/>
            <person name="Wilkins M.J."/>
            <person name="Williams K.H."/>
            <person name="Banfield J.F."/>
        </authorList>
    </citation>
    <scope>NUCLEOTIDE SEQUENCE [LARGE SCALE GENOMIC DNA]</scope>
</reference>
<gene>
    <name evidence="6" type="ORF">UV05_C0054G0010</name>
</gene>
<evidence type="ECO:0000256" key="5">
    <source>
        <dbReference type="ARBA" id="ARBA00022842"/>
    </source>
</evidence>
<dbReference type="GO" id="GO:0004427">
    <property type="term" value="F:inorganic diphosphate phosphatase activity"/>
    <property type="evidence" value="ECO:0007669"/>
    <property type="project" value="UniProtKB-EC"/>
</dbReference>
<dbReference type="GO" id="GO:0005737">
    <property type="term" value="C:cytoplasm"/>
    <property type="evidence" value="ECO:0007669"/>
    <property type="project" value="InterPro"/>
</dbReference>
<dbReference type="EC" id="3.6.1.1" evidence="2"/>
<dbReference type="EMBL" id="LCCZ01000054">
    <property type="protein sequence ID" value="KKS41502.1"/>
    <property type="molecule type" value="Genomic_DNA"/>
</dbReference>
<keyword evidence="4" id="KW-0378">Hydrolase</keyword>
<sequence length="126" mass="14312">MLEYLGNNLSNHNMRTEAKEFLGKEVEIIIDRPLGSTHPKHGFLYLVNYGYVPNTMAPDGEEIDAYFLGVDEPVKTAKGICIAVIHRLNDDDDSLVVVPEGLEIKDEEIGRAVEFQEQFFKFKIIK</sequence>
<dbReference type="Gene3D" id="3.90.80.10">
    <property type="entry name" value="Inorganic pyrophosphatase"/>
    <property type="match status" value="1"/>
</dbReference>
<protein>
    <recommendedName>
        <fullName evidence="2">inorganic diphosphatase</fullName>
        <ecNumber evidence="2">3.6.1.1</ecNumber>
    </recommendedName>
</protein>
<evidence type="ECO:0000313" key="6">
    <source>
        <dbReference type="EMBL" id="KKS41502.1"/>
    </source>
</evidence>
<evidence type="ECO:0000256" key="2">
    <source>
        <dbReference type="ARBA" id="ARBA00012146"/>
    </source>
</evidence>
<comment type="cofactor">
    <cofactor evidence="1">
        <name>Mg(2+)</name>
        <dbReference type="ChEBI" id="CHEBI:18420"/>
    </cofactor>
</comment>
<dbReference type="InterPro" id="IPR036649">
    <property type="entry name" value="Pyrophosphatase_sf"/>
</dbReference>
<dbReference type="GO" id="GO:0006796">
    <property type="term" value="P:phosphate-containing compound metabolic process"/>
    <property type="evidence" value="ECO:0007669"/>
    <property type="project" value="InterPro"/>
</dbReference>
<name>A0A0G0YY10_9BACT</name>
<evidence type="ECO:0000256" key="1">
    <source>
        <dbReference type="ARBA" id="ARBA00001946"/>
    </source>
</evidence>
<accession>A0A0G0YY10</accession>
<dbReference type="SUPFAM" id="SSF50324">
    <property type="entry name" value="Inorganic pyrophosphatase"/>
    <property type="match status" value="1"/>
</dbReference>
<dbReference type="Proteomes" id="UP000034875">
    <property type="component" value="Unassembled WGS sequence"/>
</dbReference>
<evidence type="ECO:0000313" key="7">
    <source>
        <dbReference type="Proteomes" id="UP000034875"/>
    </source>
</evidence>
<keyword evidence="3" id="KW-0479">Metal-binding</keyword>
<keyword evidence="5" id="KW-0460">Magnesium</keyword>
<dbReference type="InterPro" id="IPR008162">
    <property type="entry name" value="Pyrophosphatase"/>
</dbReference>
<evidence type="ECO:0000256" key="3">
    <source>
        <dbReference type="ARBA" id="ARBA00022723"/>
    </source>
</evidence>
<proteinExistence type="predicted"/>
<evidence type="ECO:0000256" key="4">
    <source>
        <dbReference type="ARBA" id="ARBA00022801"/>
    </source>
</evidence>